<dbReference type="InterPro" id="IPR005693">
    <property type="entry name" value="Mce"/>
</dbReference>
<evidence type="ECO:0000313" key="3">
    <source>
        <dbReference type="Proteomes" id="UP000045782"/>
    </source>
</evidence>
<sequence>MSASLSTGTRRTLWIAGALAVVIAVVAGAFGWTYLRDRSHRLTITAQFESVSGLYPDNKVSVLGMPIGKVTKITSRGTYMEVEFTIDSTVKVPADAKAVTVSTSILTDRHIELTPVYRGGPTLKNGDIIGLDRTKTPVEFDRVLAMIDRLSKAMKGDGKGAGPLADLINNSTNALSGNGELMTSSLDELSKALRLSADGGAMTRDQLTKIVTRLSSLFEASARNDQNIREFSSTVRQLSQVLDQEQLGSGTTGKQLNNILLQAGSLLEQNRDAIKQSVGNSSQIAQAVYDNRRELSEGFDLLPLMADNVYNIIDPINNVVRAHVPADRLLFDTQAAKEICNLMGLRQLGCSTGTLQDYGPDFGLTYVLDGLAAMGQK</sequence>
<dbReference type="InterPro" id="IPR052336">
    <property type="entry name" value="MlaD_Phospholipid_Transporter"/>
</dbReference>
<dbReference type="PANTHER" id="PTHR33371:SF4">
    <property type="entry name" value="INTERMEMBRANE PHOSPHOLIPID TRANSPORT SYSTEM BINDING PROTEIN MLAD"/>
    <property type="match status" value="1"/>
</dbReference>
<dbReference type="AlphaFoldDB" id="A0A0U0ZK38"/>
<dbReference type="PANTHER" id="PTHR33371">
    <property type="entry name" value="INTERMEMBRANE PHOSPHOLIPID TRANSPORT SYSTEM BINDING PROTEIN MLAD-RELATED"/>
    <property type="match status" value="1"/>
</dbReference>
<evidence type="ECO:0000259" key="1">
    <source>
        <dbReference type="Pfam" id="PF02470"/>
    </source>
</evidence>
<feature type="domain" description="Mce/MlaD" evidence="1">
    <location>
        <begin position="43"/>
        <end position="115"/>
    </location>
</feature>
<organism evidence="2 3">
    <name type="scientific">Mycobacteroides abscessus</name>
    <dbReference type="NCBI Taxonomy" id="36809"/>
    <lineage>
        <taxon>Bacteria</taxon>
        <taxon>Bacillati</taxon>
        <taxon>Actinomycetota</taxon>
        <taxon>Actinomycetes</taxon>
        <taxon>Mycobacteriales</taxon>
        <taxon>Mycobacteriaceae</taxon>
        <taxon>Mycobacteroides</taxon>
    </lineage>
</organism>
<dbReference type="RefSeq" id="WP_016893395.1">
    <property type="nucleotide sequence ID" value="NZ_CSWP01000003.1"/>
</dbReference>
<evidence type="ECO:0000313" key="2">
    <source>
        <dbReference type="EMBL" id="CPV48003.1"/>
    </source>
</evidence>
<accession>A0A0U0ZK38</accession>
<protein>
    <submittedName>
        <fullName evidence="2">Putative Mce family protein</fullName>
    </submittedName>
</protein>
<dbReference type="InterPro" id="IPR003399">
    <property type="entry name" value="Mce/MlaD"/>
</dbReference>
<dbReference type="Pfam" id="PF02470">
    <property type="entry name" value="MlaD"/>
    <property type="match status" value="1"/>
</dbReference>
<dbReference type="GO" id="GO:0005576">
    <property type="term" value="C:extracellular region"/>
    <property type="evidence" value="ECO:0007669"/>
    <property type="project" value="TreeGrafter"/>
</dbReference>
<dbReference type="NCBIfam" id="TIGR00996">
    <property type="entry name" value="Mtu_fam_mce"/>
    <property type="match status" value="1"/>
</dbReference>
<dbReference type="EMBL" id="CSWP01000003">
    <property type="protein sequence ID" value="CPV48003.1"/>
    <property type="molecule type" value="Genomic_DNA"/>
</dbReference>
<dbReference type="Proteomes" id="UP000045782">
    <property type="component" value="Unassembled WGS sequence"/>
</dbReference>
<name>A0A0U0ZK38_9MYCO</name>
<proteinExistence type="predicted"/>
<reference evidence="2 3" key="1">
    <citation type="submission" date="2015-03" db="EMBL/GenBank/DDBJ databases">
        <authorList>
            <person name="Murphy D."/>
        </authorList>
    </citation>
    <scope>NUCLEOTIDE SEQUENCE [LARGE SCALE GENOMIC DNA]</scope>
    <source>
        <strain evidence="2 3">PAP088</strain>
    </source>
</reference>
<gene>
    <name evidence="2" type="ORF">ERS075579_01949</name>
</gene>